<reference evidence="4" key="1">
    <citation type="journal article" date="2020" name="mSystems">
        <title>Genome- and Community-Level Interaction Insights into Carbon Utilization and Element Cycling Functions of Hydrothermarchaeota in Hydrothermal Sediment.</title>
        <authorList>
            <person name="Zhou Z."/>
            <person name="Liu Y."/>
            <person name="Xu W."/>
            <person name="Pan J."/>
            <person name="Luo Z.H."/>
            <person name="Li M."/>
        </authorList>
    </citation>
    <scope>NUCLEOTIDE SEQUENCE [LARGE SCALE GENOMIC DNA]</scope>
    <source>
        <strain evidence="4">SpSt-110</strain>
    </source>
</reference>
<dbReference type="PANTHER" id="PTHR10784">
    <property type="entry name" value="TRANSLATION INITIATION FACTOR 6"/>
    <property type="match status" value="1"/>
</dbReference>
<dbReference type="GO" id="GO:0042256">
    <property type="term" value="P:cytosolic ribosome assembly"/>
    <property type="evidence" value="ECO:0007669"/>
    <property type="project" value="InterPro"/>
</dbReference>
<evidence type="ECO:0000313" key="4">
    <source>
        <dbReference type="EMBL" id="HHP67229.1"/>
    </source>
</evidence>
<evidence type="ECO:0000256" key="1">
    <source>
        <dbReference type="ARBA" id="ARBA00022540"/>
    </source>
</evidence>
<comment type="caution">
    <text evidence="4">The sequence shown here is derived from an EMBL/GenBank/DDBJ whole genome shotgun (WGS) entry which is preliminary data.</text>
</comment>
<dbReference type="PIRSF" id="PIRSF006413">
    <property type="entry name" value="IF-6"/>
    <property type="match status" value="1"/>
</dbReference>
<dbReference type="InterPro" id="IPR002769">
    <property type="entry name" value="eIF6"/>
</dbReference>
<organism evidence="4">
    <name type="scientific">Thermogladius calderae</name>
    <dbReference type="NCBI Taxonomy" id="1200300"/>
    <lineage>
        <taxon>Archaea</taxon>
        <taxon>Thermoproteota</taxon>
        <taxon>Thermoprotei</taxon>
        <taxon>Desulfurococcales</taxon>
        <taxon>Desulfurococcaceae</taxon>
        <taxon>Thermogladius</taxon>
    </lineage>
</organism>
<dbReference type="AlphaFoldDB" id="A0A7J3XXK0"/>
<dbReference type="Gene3D" id="3.75.10.10">
    <property type="entry name" value="L-arginine/glycine Amidinotransferase, Chain A"/>
    <property type="match status" value="1"/>
</dbReference>
<proteinExistence type="inferred from homology"/>
<dbReference type="SMART" id="SM00654">
    <property type="entry name" value="eIF6"/>
    <property type="match status" value="1"/>
</dbReference>
<evidence type="ECO:0000256" key="2">
    <source>
        <dbReference type="ARBA" id="ARBA00022917"/>
    </source>
</evidence>
<accession>A0A7J3XXK0</accession>
<name>A0A7J3XXK0_9CREN</name>
<comment type="function">
    <text evidence="3">Binds to the 50S ribosomal subunit and prevents its association with the 30S ribosomal subunit to form the 70S initiation complex.</text>
</comment>
<dbReference type="SUPFAM" id="SSF55909">
    <property type="entry name" value="Pentein"/>
    <property type="match status" value="1"/>
</dbReference>
<comment type="similarity">
    <text evidence="3">Belongs to the eIF-6 family.</text>
</comment>
<dbReference type="NCBIfam" id="TIGR00323">
    <property type="entry name" value="eIF-6"/>
    <property type="match status" value="1"/>
</dbReference>
<dbReference type="EMBL" id="DRYK01000009">
    <property type="protein sequence ID" value="HHP67229.1"/>
    <property type="molecule type" value="Genomic_DNA"/>
</dbReference>
<protein>
    <recommendedName>
        <fullName evidence="3">Translation initiation factor 6</fullName>
        <shortName evidence="3">aIF-6</shortName>
    </recommendedName>
</protein>
<evidence type="ECO:0000256" key="3">
    <source>
        <dbReference type="HAMAP-Rule" id="MF_00032"/>
    </source>
</evidence>
<dbReference type="GO" id="GO:0003743">
    <property type="term" value="F:translation initiation factor activity"/>
    <property type="evidence" value="ECO:0007669"/>
    <property type="project" value="UniProtKB-UniRule"/>
</dbReference>
<sequence length="225" mass="23895">MEIVKLSVYGNSNIGVYIFANNKIALIPPGLPRDDLDLISEVLGVNLVEFRVGGSPLNGVFIAGNDNGLLLPYFAYSSEVEHLRKEATKYGLEVKALRSRVTALGNAILLNNKAGIISPDFSDEDFREISEVVGVNLVKRSLLNLPIPGSLGVVNDVGGVVHPDISQEEIDVIRQILGVAVEKATVNAGVPFIKSGIIANNKGIIVGGITTGPEILRIRRGFGGG</sequence>
<keyword evidence="1 3" id="KW-0396">Initiation factor</keyword>
<dbReference type="HAMAP" id="MF_00032">
    <property type="entry name" value="eIF_6"/>
    <property type="match status" value="1"/>
</dbReference>
<keyword evidence="2 3" id="KW-0648">Protein biosynthesis</keyword>
<dbReference type="GO" id="GO:0043022">
    <property type="term" value="F:ribosome binding"/>
    <property type="evidence" value="ECO:0007669"/>
    <property type="project" value="InterPro"/>
</dbReference>
<dbReference type="Pfam" id="PF01912">
    <property type="entry name" value="eIF-6"/>
    <property type="match status" value="1"/>
</dbReference>
<gene>
    <name evidence="3" type="primary">eif6</name>
    <name evidence="4" type="ORF">ENM60_00285</name>
</gene>